<name>A0A1M5LBG7_9GAMM</name>
<keyword evidence="3" id="KW-1185">Reference proteome</keyword>
<dbReference type="STRING" id="1122206.SAMN02745753_04240"/>
<dbReference type="OrthoDB" id="6193567at2"/>
<dbReference type="InterPro" id="IPR036680">
    <property type="entry name" value="SPOR-like_sf"/>
</dbReference>
<protein>
    <submittedName>
        <fullName evidence="2">Sporulation related domain-containing protein</fullName>
    </submittedName>
</protein>
<dbReference type="InterPro" id="IPR007730">
    <property type="entry name" value="SPOR-like_dom"/>
</dbReference>
<dbReference type="Proteomes" id="UP000184517">
    <property type="component" value="Unassembled WGS sequence"/>
</dbReference>
<dbReference type="Gene3D" id="3.30.70.1070">
    <property type="entry name" value="Sporulation related repeat"/>
    <property type="match status" value="1"/>
</dbReference>
<evidence type="ECO:0000313" key="3">
    <source>
        <dbReference type="Proteomes" id="UP000184517"/>
    </source>
</evidence>
<sequence>MKWLFLFIVLLNAAFLSWHSFVQDKLEKNKESIYGPPVSERIHLLSEVPAVTGQDYNARIAYGEGLEDALSKVIDQASGDSPDLYCPRLETERDDDKRQIIQVLKSFGWAYKDQETSGKRPKFWLYIAAPETPAIAERIVKELASKSIDSFVINRAEMKNRISLGLYSSKERADQAKVRIQNVSGYAVDVYEHMRNVPLQQIDIAQPVDEKDWEQFMSRFDLTKMMIKVEKNPC</sequence>
<reference evidence="3" key="1">
    <citation type="submission" date="2016-11" db="EMBL/GenBank/DDBJ databases">
        <authorList>
            <person name="Varghese N."/>
            <person name="Submissions S."/>
        </authorList>
    </citation>
    <scope>NUCLEOTIDE SEQUENCE [LARGE SCALE GENOMIC DNA]</scope>
    <source>
        <strain evidence="3">DSM 16579</strain>
    </source>
</reference>
<dbReference type="AlphaFoldDB" id="A0A1M5LBG7"/>
<dbReference type="Pfam" id="PF05036">
    <property type="entry name" value="SPOR"/>
    <property type="match status" value="1"/>
</dbReference>
<feature type="domain" description="SPOR" evidence="1">
    <location>
        <begin position="117"/>
        <end position="193"/>
    </location>
</feature>
<proteinExistence type="predicted"/>
<gene>
    <name evidence="2" type="ORF">SAMN02745753_04240</name>
</gene>
<dbReference type="PROSITE" id="PS51724">
    <property type="entry name" value="SPOR"/>
    <property type="match status" value="1"/>
</dbReference>
<dbReference type="SUPFAM" id="SSF110997">
    <property type="entry name" value="Sporulation related repeat"/>
    <property type="match status" value="1"/>
</dbReference>
<accession>A0A1M5LBG7</accession>
<evidence type="ECO:0000313" key="2">
    <source>
        <dbReference type="EMBL" id="SHG62336.1"/>
    </source>
</evidence>
<dbReference type="EMBL" id="FQVF01000025">
    <property type="protein sequence ID" value="SHG62336.1"/>
    <property type="molecule type" value="Genomic_DNA"/>
</dbReference>
<dbReference type="RefSeq" id="WP_072841853.1">
    <property type="nucleotide sequence ID" value="NZ_FQVF01000025.1"/>
</dbReference>
<organism evidence="2 3">
    <name type="scientific">Marinomonas polaris DSM 16579</name>
    <dbReference type="NCBI Taxonomy" id="1122206"/>
    <lineage>
        <taxon>Bacteria</taxon>
        <taxon>Pseudomonadati</taxon>
        <taxon>Pseudomonadota</taxon>
        <taxon>Gammaproteobacteria</taxon>
        <taxon>Oceanospirillales</taxon>
        <taxon>Oceanospirillaceae</taxon>
        <taxon>Marinomonas</taxon>
    </lineage>
</organism>
<dbReference type="GO" id="GO:0042834">
    <property type="term" value="F:peptidoglycan binding"/>
    <property type="evidence" value="ECO:0007669"/>
    <property type="project" value="InterPro"/>
</dbReference>
<evidence type="ECO:0000259" key="1">
    <source>
        <dbReference type="PROSITE" id="PS51724"/>
    </source>
</evidence>